<proteinExistence type="predicted"/>
<protein>
    <submittedName>
        <fullName evidence="2">Uncharacterized protein</fullName>
    </submittedName>
</protein>
<comment type="caution">
    <text evidence="2">The sequence shown here is derived from an EMBL/GenBank/DDBJ whole genome shotgun (WGS) entry which is preliminary data.</text>
</comment>
<keyword evidence="3" id="KW-1185">Reference proteome</keyword>
<feature type="compositionally biased region" description="Polar residues" evidence="1">
    <location>
        <begin position="77"/>
        <end position="96"/>
    </location>
</feature>
<reference evidence="2" key="2">
    <citation type="submission" date="2021-12" db="EMBL/GenBank/DDBJ databases">
        <title>Resequencing data analysis of finger millet.</title>
        <authorList>
            <person name="Hatakeyama M."/>
            <person name="Aluri S."/>
            <person name="Balachadran M.T."/>
            <person name="Sivarajan S.R."/>
            <person name="Poveda L."/>
            <person name="Shimizu-Inatsugi R."/>
            <person name="Schlapbach R."/>
            <person name="Sreeman S.M."/>
            <person name="Shimizu K.K."/>
        </authorList>
    </citation>
    <scope>NUCLEOTIDE SEQUENCE</scope>
</reference>
<organism evidence="2 3">
    <name type="scientific">Eleusine coracana subsp. coracana</name>
    <dbReference type="NCBI Taxonomy" id="191504"/>
    <lineage>
        <taxon>Eukaryota</taxon>
        <taxon>Viridiplantae</taxon>
        <taxon>Streptophyta</taxon>
        <taxon>Embryophyta</taxon>
        <taxon>Tracheophyta</taxon>
        <taxon>Spermatophyta</taxon>
        <taxon>Magnoliopsida</taxon>
        <taxon>Liliopsida</taxon>
        <taxon>Poales</taxon>
        <taxon>Poaceae</taxon>
        <taxon>PACMAD clade</taxon>
        <taxon>Chloridoideae</taxon>
        <taxon>Cynodonteae</taxon>
        <taxon>Eleusininae</taxon>
        <taxon>Eleusine</taxon>
    </lineage>
</organism>
<name>A0AAV5FQ60_ELECO</name>
<reference evidence="2" key="1">
    <citation type="journal article" date="2018" name="DNA Res.">
        <title>Multiple hybrid de novo genome assembly of finger millet, an orphan allotetraploid crop.</title>
        <authorList>
            <person name="Hatakeyama M."/>
            <person name="Aluri S."/>
            <person name="Balachadran M.T."/>
            <person name="Sivarajan S.R."/>
            <person name="Patrignani A."/>
            <person name="Gruter S."/>
            <person name="Poveda L."/>
            <person name="Shimizu-Inatsugi R."/>
            <person name="Baeten J."/>
            <person name="Francoijs K.J."/>
            <person name="Nataraja K.N."/>
            <person name="Reddy Y.A.N."/>
            <person name="Phadnis S."/>
            <person name="Ravikumar R.L."/>
            <person name="Schlapbach R."/>
            <person name="Sreeman S.M."/>
            <person name="Shimizu K.K."/>
        </authorList>
    </citation>
    <scope>NUCLEOTIDE SEQUENCE</scope>
</reference>
<evidence type="ECO:0000313" key="2">
    <source>
        <dbReference type="EMBL" id="GJN36979.1"/>
    </source>
</evidence>
<gene>
    <name evidence="2" type="primary">gb25888</name>
    <name evidence="2" type="ORF">PR202_gb25888</name>
</gene>
<dbReference type="EMBL" id="BQKI01000092">
    <property type="protein sequence ID" value="GJN36979.1"/>
    <property type="molecule type" value="Genomic_DNA"/>
</dbReference>
<feature type="compositionally biased region" description="Basic and acidic residues" evidence="1">
    <location>
        <begin position="97"/>
        <end position="119"/>
    </location>
</feature>
<dbReference type="AlphaFoldDB" id="A0AAV5FQ60"/>
<evidence type="ECO:0000313" key="3">
    <source>
        <dbReference type="Proteomes" id="UP001054889"/>
    </source>
</evidence>
<feature type="region of interest" description="Disordered" evidence="1">
    <location>
        <begin position="77"/>
        <end position="127"/>
    </location>
</feature>
<feature type="compositionally biased region" description="Polar residues" evidence="1">
    <location>
        <begin position="292"/>
        <end position="306"/>
    </location>
</feature>
<dbReference type="Proteomes" id="UP001054889">
    <property type="component" value="Unassembled WGS sequence"/>
</dbReference>
<accession>A0AAV5FQ60</accession>
<feature type="region of interest" description="Disordered" evidence="1">
    <location>
        <begin position="291"/>
        <end position="330"/>
    </location>
</feature>
<feature type="compositionally biased region" description="Basic and acidic residues" evidence="1">
    <location>
        <begin position="157"/>
        <end position="173"/>
    </location>
</feature>
<feature type="region of interest" description="Disordered" evidence="1">
    <location>
        <begin position="150"/>
        <end position="204"/>
    </location>
</feature>
<sequence>MQLPEEEAVRVTVMECGEVVGANEEGWWWRSYGKRNGLGKTDDKMGPISIAENGARFGARDDGCSHVGSISVAETAQDSVNGWEKPTSSPQQTLTEAQKEAKRARDKARYAKMTPEQRKARQAKQILSEGQKEMKRAREKARYNQCPNAALANRKQIPTEEQKEARRIYDRNRYAKMTSEQRVSRLDKRKKPENHQKENACSKKRREALCPESIAMENPIFVPELVFPDGSTQQIFLDGSTQQKPNLNTTTEPFDISMLGPTWRPLYIPSIPDKTKYNYMENAIDVPHVTRHQNVPHGNSASTNIEDISIKPKNTMDDGSNIPEPSLVDGERVVYENNSDDDDERIWLGQGN</sequence>
<evidence type="ECO:0000256" key="1">
    <source>
        <dbReference type="SAM" id="MobiDB-lite"/>
    </source>
</evidence>